<dbReference type="InterPro" id="IPR029045">
    <property type="entry name" value="ClpP/crotonase-like_dom_sf"/>
</dbReference>
<dbReference type="NCBIfam" id="NF045542">
    <property type="entry name" value="Clp_rel_HeadMat"/>
    <property type="match status" value="1"/>
</dbReference>
<dbReference type="RefSeq" id="WP_131927557.1">
    <property type="nucleotide sequence ID" value="NZ_SLXB01000042.1"/>
</dbReference>
<evidence type="ECO:0000256" key="1">
    <source>
        <dbReference type="ARBA" id="ARBA00007039"/>
    </source>
</evidence>
<dbReference type="PANTHER" id="PTHR10381:SF70">
    <property type="entry name" value="ATP-DEPENDENT CLP PROTEASE PROTEOLYTIC SUBUNIT"/>
    <property type="match status" value="1"/>
</dbReference>
<dbReference type="GO" id="GO:0004176">
    <property type="term" value="F:ATP-dependent peptidase activity"/>
    <property type="evidence" value="ECO:0007669"/>
    <property type="project" value="InterPro"/>
</dbReference>
<evidence type="ECO:0000256" key="2">
    <source>
        <dbReference type="ARBA" id="ARBA00022490"/>
    </source>
</evidence>
<protein>
    <recommendedName>
        <fullName evidence="6">ATP-dependent Clp protease proteolytic subunit</fullName>
    </recommendedName>
</protein>
<dbReference type="GO" id="GO:0004252">
    <property type="term" value="F:serine-type endopeptidase activity"/>
    <property type="evidence" value="ECO:0007669"/>
    <property type="project" value="InterPro"/>
</dbReference>
<dbReference type="GO" id="GO:0051117">
    <property type="term" value="F:ATPase binding"/>
    <property type="evidence" value="ECO:0007669"/>
    <property type="project" value="TreeGrafter"/>
</dbReference>
<dbReference type="InterPro" id="IPR001907">
    <property type="entry name" value="ClpP"/>
</dbReference>
<dbReference type="PRINTS" id="PR00127">
    <property type="entry name" value="CLPPROTEASEP"/>
</dbReference>
<proteinExistence type="inferred from homology"/>
<evidence type="ECO:0000256" key="4">
    <source>
        <dbReference type="ARBA" id="ARBA00022801"/>
    </source>
</evidence>
<dbReference type="GO" id="GO:0009368">
    <property type="term" value="C:endopeptidase Clp complex"/>
    <property type="evidence" value="ECO:0007669"/>
    <property type="project" value="TreeGrafter"/>
</dbReference>
<dbReference type="Proteomes" id="UP000295600">
    <property type="component" value="Unassembled WGS sequence"/>
</dbReference>
<gene>
    <name evidence="9" type="ORF">EV202_14217</name>
</gene>
<keyword evidence="4" id="KW-0378">Hydrolase</keyword>
<dbReference type="Gene3D" id="3.90.226.10">
    <property type="entry name" value="2-enoyl-CoA Hydratase, Chain A, domain 1"/>
    <property type="match status" value="1"/>
</dbReference>
<feature type="region of interest" description="Disordered" evidence="8">
    <location>
        <begin position="316"/>
        <end position="346"/>
    </location>
</feature>
<evidence type="ECO:0000256" key="7">
    <source>
        <dbReference type="SAM" id="Coils"/>
    </source>
</evidence>
<dbReference type="SUPFAM" id="SSF52096">
    <property type="entry name" value="ClpP/crotonase"/>
    <property type="match status" value="1"/>
</dbReference>
<dbReference type="AlphaFoldDB" id="A0A4R2LEY4"/>
<dbReference type="PANTHER" id="PTHR10381">
    <property type="entry name" value="ATP-DEPENDENT CLP PROTEASE PROTEOLYTIC SUBUNIT"/>
    <property type="match status" value="1"/>
</dbReference>
<keyword evidence="3" id="KW-0645">Protease</keyword>
<feature type="coiled-coil region" evidence="7">
    <location>
        <begin position="235"/>
        <end position="281"/>
    </location>
</feature>
<keyword evidence="2" id="KW-0963">Cytoplasm</keyword>
<evidence type="ECO:0000313" key="10">
    <source>
        <dbReference type="Proteomes" id="UP000295600"/>
    </source>
</evidence>
<accession>A0A4R2LEY4</accession>
<evidence type="ECO:0000256" key="3">
    <source>
        <dbReference type="ARBA" id="ARBA00022670"/>
    </source>
</evidence>
<keyword evidence="7" id="KW-0175">Coiled coil</keyword>
<evidence type="ECO:0000256" key="8">
    <source>
        <dbReference type="SAM" id="MobiDB-lite"/>
    </source>
</evidence>
<keyword evidence="5" id="KW-0720">Serine protease</keyword>
<reference evidence="9 10" key="1">
    <citation type="submission" date="2019-03" db="EMBL/GenBank/DDBJ databases">
        <title>Genomic Encyclopedia of Type Strains, Phase IV (KMG-IV): sequencing the most valuable type-strain genomes for metagenomic binning, comparative biology and taxonomic classification.</title>
        <authorList>
            <person name="Goeker M."/>
        </authorList>
    </citation>
    <scope>NUCLEOTIDE SEQUENCE [LARGE SCALE GENOMIC DNA]</scope>
    <source>
        <strain evidence="9 10">DSM 23917</strain>
    </source>
</reference>
<organism evidence="9 10">
    <name type="scientific">Prevotella heparinolytica</name>
    <dbReference type="NCBI Taxonomy" id="28113"/>
    <lineage>
        <taxon>Bacteria</taxon>
        <taxon>Pseudomonadati</taxon>
        <taxon>Bacteroidota</taxon>
        <taxon>Bacteroidia</taxon>
        <taxon>Bacteroidales</taxon>
        <taxon>Bacteroidaceae</taxon>
        <taxon>Bacteroides</taxon>
    </lineage>
</organism>
<sequence length="346" mass="38606">MGRFFNMIPGRETACILLYGEIGEYDRVNSGDIARELIEAESGGRKIDVRINSVGGDVFTGLAIFNAFRQSAADITIYIDGVAASMGSVIAACGKPVKMSRYARLMIHAPSGGSYGNAREMASVMSMLRSLEETLCDIYAGRCGKDRETIRSEWFDGMDHWFTAEEALSLGLIDEIYDAAPVPADSTPEQIYRIFNNRLNKPQNHTDMNLEELRKRPSFKDCATDEDALRHIDHLDQEAGKVSSLTEERDRLKTENEEYARKEAEAREAEMEQMLDDAEEDGRLTSAMRATYKALMKADRVNGEAALKALKPKKLVANSLQTPPQGDGGSAWDARMEEIRNRNKNK</sequence>
<dbReference type="Pfam" id="PF00574">
    <property type="entry name" value="CLP_protease"/>
    <property type="match status" value="1"/>
</dbReference>
<evidence type="ECO:0000313" key="9">
    <source>
        <dbReference type="EMBL" id="TCO86692.1"/>
    </source>
</evidence>
<evidence type="ECO:0000256" key="5">
    <source>
        <dbReference type="ARBA" id="ARBA00022825"/>
    </source>
</evidence>
<comment type="similarity">
    <text evidence="1 6">Belongs to the peptidase S14 family.</text>
</comment>
<name>A0A4R2LEY4_9BACE</name>
<dbReference type="InterPro" id="IPR023562">
    <property type="entry name" value="ClpP/TepA"/>
</dbReference>
<dbReference type="EMBL" id="SLXB01000042">
    <property type="protein sequence ID" value="TCO86692.1"/>
    <property type="molecule type" value="Genomic_DNA"/>
</dbReference>
<dbReference type="CDD" id="cd07016">
    <property type="entry name" value="S14_ClpP_1"/>
    <property type="match status" value="1"/>
</dbReference>
<dbReference type="GO" id="GO:0006515">
    <property type="term" value="P:protein quality control for misfolded or incompletely synthesized proteins"/>
    <property type="evidence" value="ECO:0007669"/>
    <property type="project" value="TreeGrafter"/>
</dbReference>
<feature type="compositionally biased region" description="Basic and acidic residues" evidence="8">
    <location>
        <begin position="334"/>
        <end position="346"/>
    </location>
</feature>
<comment type="caution">
    <text evidence="9">The sequence shown here is derived from an EMBL/GenBank/DDBJ whole genome shotgun (WGS) entry which is preliminary data.</text>
</comment>
<evidence type="ECO:0000256" key="6">
    <source>
        <dbReference type="RuleBase" id="RU003567"/>
    </source>
</evidence>